<comment type="caution">
    <text evidence="5">The sequence shown here is derived from an EMBL/GenBank/DDBJ whole genome shotgun (WGS) entry which is preliminary data.</text>
</comment>
<evidence type="ECO:0000256" key="4">
    <source>
        <dbReference type="SAM" id="MobiDB-lite"/>
    </source>
</evidence>
<keyword evidence="2" id="KW-0689">Ribosomal protein</keyword>
<dbReference type="Pfam" id="PF01165">
    <property type="entry name" value="Ribosomal_S21"/>
    <property type="match status" value="1"/>
</dbReference>
<evidence type="ECO:0008006" key="7">
    <source>
        <dbReference type="Google" id="ProtNLM"/>
    </source>
</evidence>
<evidence type="ECO:0000313" key="5">
    <source>
        <dbReference type="EMBL" id="KAL2872505.1"/>
    </source>
</evidence>
<feature type="compositionally biased region" description="Low complexity" evidence="4">
    <location>
        <begin position="38"/>
        <end position="63"/>
    </location>
</feature>
<dbReference type="RefSeq" id="XP_070891483.1">
    <property type="nucleotide sequence ID" value="XM_071027694.1"/>
</dbReference>
<dbReference type="InterPro" id="IPR052837">
    <property type="entry name" value="Mitoribosomal_bS21"/>
</dbReference>
<dbReference type="PANTHER" id="PTHR41237:SF1">
    <property type="entry name" value="SMALL RIBOSOMAL SUBUNIT PROTEIN BS21M"/>
    <property type="match status" value="1"/>
</dbReference>
<dbReference type="InterPro" id="IPR001911">
    <property type="entry name" value="Ribosomal_bS21"/>
</dbReference>
<evidence type="ECO:0000256" key="1">
    <source>
        <dbReference type="ARBA" id="ARBA00006640"/>
    </source>
</evidence>
<comment type="similarity">
    <text evidence="1">Belongs to the bacterial ribosomal protein bS21 family.</text>
</comment>
<feature type="region of interest" description="Disordered" evidence="4">
    <location>
        <begin position="91"/>
        <end position="115"/>
    </location>
</feature>
<name>A0ABR4M7B4_9EURO</name>
<dbReference type="PANTHER" id="PTHR41237">
    <property type="entry name" value="37S RIBOSOMAL PROTEIN MRP21, MITOCHONDRIAL"/>
    <property type="match status" value="1"/>
</dbReference>
<accession>A0ABR4M7B4</accession>
<keyword evidence="3" id="KW-0687">Ribonucleoprotein</keyword>
<feature type="region of interest" description="Disordered" evidence="4">
    <location>
        <begin position="35"/>
        <end position="79"/>
    </location>
</feature>
<evidence type="ECO:0000256" key="3">
    <source>
        <dbReference type="ARBA" id="ARBA00023274"/>
    </source>
</evidence>
<dbReference type="Proteomes" id="UP001610432">
    <property type="component" value="Unassembled WGS sequence"/>
</dbReference>
<protein>
    <recommendedName>
        <fullName evidence="7">Ribosomal protein S21</fullName>
    </recommendedName>
</protein>
<organism evidence="5 6">
    <name type="scientific">Aspergillus lucknowensis</name>
    <dbReference type="NCBI Taxonomy" id="176173"/>
    <lineage>
        <taxon>Eukaryota</taxon>
        <taxon>Fungi</taxon>
        <taxon>Dikarya</taxon>
        <taxon>Ascomycota</taxon>
        <taxon>Pezizomycotina</taxon>
        <taxon>Eurotiomycetes</taxon>
        <taxon>Eurotiomycetidae</taxon>
        <taxon>Eurotiales</taxon>
        <taxon>Aspergillaceae</taxon>
        <taxon>Aspergillus</taxon>
        <taxon>Aspergillus subgen. Nidulantes</taxon>
    </lineage>
</organism>
<sequence length="224" mass="25535">MEMRALTRSLRSRPATTSILYTQRYQQTLRVSQFPRFNSSSSSSSSPSSPSSNDNPQSPPTSNHPFHPPQYQSTSNPETTKKSINTILNELNLNNSRTQQQRPRENYYSAKGRGAESPLAELSRDAAALNEPKQAARIDLKLGPTLGRQVAVEPDRGVDLAGALRKLNSAIARNNVKKDSFTQKYHVRRGQVRKNLRIRRWRELFKFSFQHTVNKIKRMRAQGW</sequence>
<gene>
    <name evidence="5" type="ORF">BJX67DRAFT_339676</name>
</gene>
<dbReference type="GeneID" id="98142766"/>
<evidence type="ECO:0000313" key="6">
    <source>
        <dbReference type="Proteomes" id="UP001610432"/>
    </source>
</evidence>
<dbReference type="EMBL" id="JBFXLQ010000001">
    <property type="protein sequence ID" value="KAL2872505.1"/>
    <property type="molecule type" value="Genomic_DNA"/>
</dbReference>
<feature type="compositionally biased region" description="Polar residues" evidence="4">
    <location>
        <begin position="70"/>
        <end position="79"/>
    </location>
</feature>
<evidence type="ECO:0000256" key="2">
    <source>
        <dbReference type="ARBA" id="ARBA00022980"/>
    </source>
</evidence>
<keyword evidence="6" id="KW-1185">Reference proteome</keyword>
<reference evidence="5 6" key="1">
    <citation type="submission" date="2024-07" db="EMBL/GenBank/DDBJ databases">
        <title>Section-level genome sequencing and comparative genomics of Aspergillus sections Usti and Cavernicolus.</title>
        <authorList>
            <consortium name="Lawrence Berkeley National Laboratory"/>
            <person name="Nybo J.L."/>
            <person name="Vesth T.C."/>
            <person name="Theobald S."/>
            <person name="Frisvad J.C."/>
            <person name="Larsen T.O."/>
            <person name="Kjaerboelling I."/>
            <person name="Rothschild-Mancinelli K."/>
            <person name="Lyhne E.K."/>
            <person name="Kogle M.E."/>
            <person name="Barry K."/>
            <person name="Clum A."/>
            <person name="Na H."/>
            <person name="Ledsgaard L."/>
            <person name="Lin J."/>
            <person name="Lipzen A."/>
            <person name="Kuo A."/>
            <person name="Riley R."/>
            <person name="Mondo S."/>
            <person name="Labutti K."/>
            <person name="Haridas S."/>
            <person name="Pangalinan J."/>
            <person name="Salamov A.A."/>
            <person name="Simmons B.A."/>
            <person name="Magnuson J.K."/>
            <person name="Chen J."/>
            <person name="Drula E."/>
            <person name="Henrissat B."/>
            <person name="Wiebenga A."/>
            <person name="Lubbers R.J."/>
            <person name="Gomes A.C."/>
            <person name="Macurrencykelacurrency M.R."/>
            <person name="Stajich J."/>
            <person name="Grigoriev I.V."/>
            <person name="Mortensen U.H."/>
            <person name="De Vries R.P."/>
            <person name="Baker S.E."/>
            <person name="Andersen M.R."/>
        </authorList>
    </citation>
    <scope>NUCLEOTIDE SEQUENCE [LARGE SCALE GENOMIC DNA]</scope>
    <source>
        <strain evidence="5 6">CBS 449.75</strain>
    </source>
</reference>
<proteinExistence type="inferred from homology"/>